<dbReference type="GO" id="GO:0016020">
    <property type="term" value="C:membrane"/>
    <property type="evidence" value="ECO:0007669"/>
    <property type="project" value="UniProtKB-SubCell"/>
</dbReference>
<dbReference type="EMBL" id="CACVKT020008653">
    <property type="protein sequence ID" value="CAC5416488.1"/>
    <property type="molecule type" value="Genomic_DNA"/>
</dbReference>
<dbReference type="PROSITE" id="PS00236">
    <property type="entry name" value="NEUROTR_ION_CHANNEL"/>
    <property type="match status" value="1"/>
</dbReference>
<dbReference type="SUPFAM" id="SSF63712">
    <property type="entry name" value="Nicotinic receptor ligand binding domain-like"/>
    <property type="match status" value="1"/>
</dbReference>
<keyword evidence="4 5" id="KW-0472">Membrane</keyword>
<protein>
    <submittedName>
        <fullName evidence="8">CHRNB4</fullName>
    </submittedName>
</protein>
<keyword evidence="2 5" id="KW-0812">Transmembrane</keyword>
<dbReference type="OrthoDB" id="6070482at2759"/>
<keyword evidence="5" id="KW-0406">Ion transport</keyword>
<dbReference type="InterPro" id="IPR006202">
    <property type="entry name" value="Neur_chan_lig-bd"/>
</dbReference>
<name>A0A6J8E8L7_MYTCO</name>
<dbReference type="InterPro" id="IPR036719">
    <property type="entry name" value="Neuro-gated_channel_TM_sf"/>
</dbReference>
<evidence type="ECO:0000313" key="8">
    <source>
        <dbReference type="EMBL" id="CAC5416488.1"/>
    </source>
</evidence>
<organism evidence="8 9">
    <name type="scientific">Mytilus coruscus</name>
    <name type="common">Sea mussel</name>
    <dbReference type="NCBI Taxonomy" id="42192"/>
    <lineage>
        <taxon>Eukaryota</taxon>
        <taxon>Metazoa</taxon>
        <taxon>Spiralia</taxon>
        <taxon>Lophotrochozoa</taxon>
        <taxon>Mollusca</taxon>
        <taxon>Bivalvia</taxon>
        <taxon>Autobranchia</taxon>
        <taxon>Pteriomorphia</taxon>
        <taxon>Mytilida</taxon>
        <taxon>Mytiloidea</taxon>
        <taxon>Mytilidae</taxon>
        <taxon>Mytilinae</taxon>
        <taxon>Mytilus</taxon>
    </lineage>
</organism>
<evidence type="ECO:0000256" key="1">
    <source>
        <dbReference type="ARBA" id="ARBA00004141"/>
    </source>
</evidence>
<feature type="transmembrane region" description="Helical" evidence="5">
    <location>
        <begin position="216"/>
        <end position="241"/>
    </location>
</feature>
<dbReference type="AlphaFoldDB" id="A0A6J8E8L7"/>
<dbReference type="Gene3D" id="1.20.58.390">
    <property type="entry name" value="Neurotransmitter-gated ion-channel transmembrane domain"/>
    <property type="match status" value="1"/>
</dbReference>
<dbReference type="Proteomes" id="UP000507470">
    <property type="component" value="Unassembled WGS sequence"/>
</dbReference>
<feature type="transmembrane region" description="Helical" evidence="5">
    <location>
        <begin position="247"/>
        <end position="265"/>
    </location>
</feature>
<evidence type="ECO:0000259" key="7">
    <source>
        <dbReference type="Pfam" id="PF02932"/>
    </source>
</evidence>
<dbReference type="CDD" id="cd18989">
    <property type="entry name" value="LGIC_ECD_cation"/>
    <property type="match status" value="1"/>
</dbReference>
<feature type="transmembrane region" description="Helical" evidence="5">
    <location>
        <begin position="277"/>
        <end position="302"/>
    </location>
</feature>
<gene>
    <name evidence="8" type="ORF">MCOR_49093</name>
</gene>
<proteinExistence type="inferred from homology"/>
<evidence type="ECO:0000256" key="2">
    <source>
        <dbReference type="ARBA" id="ARBA00022692"/>
    </source>
</evidence>
<reference evidence="8 9" key="1">
    <citation type="submission" date="2020-06" db="EMBL/GenBank/DDBJ databases">
        <authorList>
            <person name="Li R."/>
            <person name="Bekaert M."/>
        </authorList>
    </citation>
    <scope>NUCLEOTIDE SEQUENCE [LARGE SCALE GENOMIC DNA]</scope>
    <source>
        <strain evidence="9">wild</strain>
    </source>
</reference>
<dbReference type="Pfam" id="PF02932">
    <property type="entry name" value="Neur_chan_memb"/>
    <property type="match status" value="1"/>
</dbReference>
<dbReference type="InterPro" id="IPR018000">
    <property type="entry name" value="Neurotransmitter_ion_chnl_CS"/>
</dbReference>
<dbReference type="InterPro" id="IPR006201">
    <property type="entry name" value="Neur_channel"/>
</dbReference>
<dbReference type="CDD" id="cd19051">
    <property type="entry name" value="LGIC_TM_cation"/>
    <property type="match status" value="1"/>
</dbReference>
<evidence type="ECO:0000256" key="5">
    <source>
        <dbReference type="RuleBase" id="RU000687"/>
    </source>
</evidence>
<keyword evidence="9" id="KW-1185">Reference proteome</keyword>
<dbReference type="InterPro" id="IPR036734">
    <property type="entry name" value="Neur_chan_lig-bd_sf"/>
</dbReference>
<comment type="similarity">
    <text evidence="5">Belongs to the ligand-gated ion channel (TC 1.A.9) family.</text>
</comment>
<feature type="transmembrane region" description="Helical" evidence="5">
    <location>
        <begin position="353"/>
        <end position="372"/>
    </location>
</feature>
<comment type="subcellular location">
    <subcellularLocation>
        <location evidence="1">Membrane</location>
        <topology evidence="1">Multi-pass membrane protein</topology>
    </subcellularLocation>
</comment>
<dbReference type="PANTHER" id="PTHR18945">
    <property type="entry name" value="NEUROTRANSMITTER GATED ION CHANNEL"/>
    <property type="match status" value="1"/>
</dbReference>
<evidence type="ECO:0000313" key="9">
    <source>
        <dbReference type="Proteomes" id="UP000507470"/>
    </source>
</evidence>
<dbReference type="GO" id="GO:0005230">
    <property type="term" value="F:extracellular ligand-gated monoatomic ion channel activity"/>
    <property type="evidence" value="ECO:0007669"/>
    <property type="project" value="InterPro"/>
</dbReference>
<keyword evidence="5" id="KW-0813">Transport</keyword>
<accession>A0A6J8E8L7</accession>
<dbReference type="PRINTS" id="PR00252">
    <property type="entry name" value="NRIONCHANNEL"/>
</dbReference>
<keyword evidence="5" id="KW-0407">Ion channel</keyword>
<dbReference type="SUPFAM" id="SSF90112">
    <property type="entry name" value="Neurotransmitter-gated ion-channel transmembrane pore"/>
    <property type="match status" value="1"/>
</dbReference>
<dbReference type="Gene3D" id="2.70.170.10">
    <property type="entry name" value="Neurotransmitter-gated ion-channel ligand-binding domain"/>
    <property type="match status" value="1"/>
</dbReference>
<feature type="domain" description="Neurotransmitter-gated ion-channel transmembrane" evidence="7">
    <location>
        <begin position="223"/>
        <end position="318"/>
    </location>
</feature>
<dbReference type="InterPro" id="IPR038050">
    <property type="entry name" value="Neuro_actylchol_rec"/>
</dbReference>
<keyword evidence="3 5" id="KW-1133">Transmembrane helix</keyword>
<evidence type="ECO:0000259" key="6">
    <source>
        <dbReference type="Pfam" id="PF02931"/>
    </source>
</evidence>
<feature type="domain" description="Neurotransmitter-gated ion-channel ligand-binding" evidence="6">
    <location>
        <begin position="7"/>
        <end position="173"/>
    </location>
</feature>
<evidence type="ECO:0000256" key="4">
    <source>
        <dbReference type="ARBA" id="ARBA00023136"/>
    </source>
</evidence>
<evidence type="ECO:0000256" key="3">
    <source>
        <dbReference type="ARBA" id="ARBA00022989"/>
    </source>
</evidence>
<sequence length="376" mass="43146">MNYQFARKLYNAVLANYTKHVKPRDLSAETVKVYIEFHINSVIDFNEKSGVFTFLGKFTLKWWDEIIAWKPSEHGNLDLLQVSIHDVWVPKIVIGNTIDYHSLYKFDNYFDSKMIYVTYLYNGSASITSSGVWETICNVDISKFPFDEHECSVQLDSMHPAIDVKLVTNREGAQINYTTMHSEFAIHVSTIQTGPLHADVTWSQLRYLIKLGRRPLFMMMNLVVPVYIISVANLLVFLLPLDSSDRMAYSVTMLLTFTVFMTMVADKLPATDPLSNFNMFLILQLVFSTIITLCVLLIHLFYNKDAKKTAPKWLQYLTSCKCKTGNQVGPIEKDGHFESTEQWKLVAAFLNKLIMVVLAAIILVELVFFYCLTGMK</sequence>
<dbReference type="GO" id="GO:0004888">
    <property type="term" value="F:transmembrane signaling receptor activity"/>
    <property type="evidence" value="ECO:0007669"/>
    <property type="project" value="InterPro"/>
</dbReference>
<dbReference type="InterPro" id="IPR006029">
    <property type="entry name" value="Neurotrans-gated_channel_TM"/>
</dbReference>
<dbReference type="Pfam" id="PF02931">
    <property type="entry name" value="Neur_chan_LBD"/>
    <property type="match status" value="1"/>
</dbReference>